<dbReference type="Proteomes" id="UP000000784">
    <property type="component" value="Chromosome"/>
</dbReference>
<dbReference type="CDD" id="cd13530">
    <property type="entry name" value="PBP2_peptides_like"/>
    <property type="match status" value="1"/>
</dbReference>
<dbReference type="Pfam" id="PF00497">
    <property type="entry name" value="SBP_bac_3"/>
    <property type="match status" value="1"/>
</dbReference>
<feature type="transmembrane region" description="Helical" evidence="2">
    <location>
        <begin position="33"/>
        <end position="56"/>
    </location>
</feature>
<dbReference type="Gene3D" id="3.40.190.10">
    <property type="entry name" value="Periplasmic binding protein-like II"/>
    <property type="match status" value="2"/>
</dbReference>
<keyword evidence="2" id="KW-0812">Transmembrane</keyword>
<dbReference type="InterPro" id="IPR001638">
    <property type="entry name" value="Solute-binding_3/MltF_N"/>
</dbReference>
<feature type="domain" description="Solute-binding protein family 3/N-terminal" evidence="3">
    <location>
        <begin position="78"/>
        <end position="302"/>
    </location>
</feature>
<evidence type="ECO:0000313" key="5">
    <source>
        <dbReference type="Proteomes" id="UP000000784"/>
    </source>
</evidence>
<name>A9BYG9_DELAS</name>
<dbReference type="GeneID" id="24117896"/>
<dbReference type="eggNOG" id="COG0834">
    <property type="taxonomic scope" value="Bacteria"/>
</dbReference>
<dbReference type="SUPFAM" id="SSF53850">
    <property type="entry name" value="Periplasmic binding protein-like II"/>
    <property type="match status" value="1"/>
</dbReference>
<dbReference type="HOGENOM" id="CLU_019602_9_2_4"/>
<evidence type="ECO:0000256" key="1">
    <source>
        <dbReference type="ARBA" id="ARBA00022729"/>
    </source>
</evidence>
<dbReference type="STRING" id="398578.Daci_1872"/>
<dbReference type="PANTHER" id="PTHR35936">
    <property type="entry name" value="MEMBRANE-BOUND LYTIC MUREIN TRANSGLYCOSYLASE F"/>
    <property type="match status" value="1"/>
</dbReference>
<dbReference type="PANTHER" id="PTHR35936:SF17">
    <property type="entry name" value="ARGININE-BINDING EXTRACELLULAR PROTEIN ARTP"/>
    <property type="match status" value="1"/>
</dbReference>
<proteinExistence type="predicted"/>
<sequence length="306" mass="33592">MTMHTQAAAGRWQIPSGNAARLSALVRAAVQAVVLPAVLPVVQALLLALVPVWVAVLAMGPGAARAGEVLDRVASSHTLKVCIWPDYYGITYRDARTGRLTGIDAELSAELAKDLGARLQHVDSSFSRLVPDLLESRCDVAMFAVGILPQRQQQLRFTQPYLSSDIYGITTKSNPAVRSWAEIDQPGVQVAVQRGTFMEPVMRESLRHAHLVLVEPPQTREKELMAGRVDVFMTDYPYSRKLLDSSDWVQLIAPPKPFHVLPYGYAASPADAQWLARLNQFVSDIKRDGRLARAARHNGLTAIVAP</sequence>
<dbReference type="SMART" id="SM00062">
    <property type="entry name" value="PBPb"/>
    <property type="match status" value="1"/>
</dbReference>
<dbReference type="AlphaFoldDB" id="A9BYG9"/>
<keyword evidence="2" id="KW-0472">Membrane</keyword>
<keyword evidence="1" id="KW-0732">Signal</keyword>
<evidence type="ECO:0000259" key="3">
    <source>
        <dbReference type="SMART" id="SM00062"/>
    </source>
</evidence>
<accession>A9BYG9</accession>
<evidence type="ECO:0000313" key="4">
    <source>
        <dbReference type="EMBL" id="ABX34512.1"/>
    </source>
</evidence>
<reference evidence="4 5" key="1">
    <citation type="journal article" date="2004" name="Appl. Environ. Microbiol.">
        <title>Mineralization of individual congeners of linear alkylbenzenesulfonate by defined pairs of heterotrophic bacteria.</title>
        <authorList>
            <person name="Schleheck D."/>
            <person name="Knepper T.P."/>
            <person name="Fischer K."/>
            <person name="Cook A.M."/>
        </authorList>
    </citation>
    <scope>NUCLEOTIDE SEQUENCE [LARGE SCALE GENOMIC DNA]</scope>
    <source>
        <strain evidence="5">DSM 14801 / SPH-1</strain>
    </source>
</reference>
<gene>
    <name evidence="4" type="ordered locus">Daci_1872</name>
</gene>
<organism evidence="4 5">
    <name type="scientific">Delftia acidovorans (strain DSM 14801 / SPH-1)</name>
    <dbReference type="NCBI Taxonomy" id="398578"/>
    <lineage>
        <taxon>Bacteria</taxon>
        <taxon>Pseudomonadati</taxon>
        <taxon>Pseudomonadota</taxon>
        <taxon>Betaproteobacteria</taxon>
        <taxon>Burkholderiales</taxon>
        <taxon>Comamonadaceae</taxon>
        <taxon>Delftia</taxon>
    </lineage>
</organism>
<keyword evidence="5" id="KW-1185">Reference proteome</keyword>
<keyword evidence="2" id="KW-1133">Transmembrane helix</keyword>
<protein>
    <submittedName>
        <fullName evidence="4">Extracellular solute-binding protein family 3</fullName>
    </submittedName>
</protein>
<evidence type="ECO:0000256" key="2">
    <source>
        <dbReference type="SAM" id="Phobius"/>
    </source>
</evidence>
<dbReference type="RefSeq" id="WP_012203797.1">
    <property type="nucleotide sequence ID" value="NC_010002.1"/>
</dbReference>
<dbReference type="EMBL" id="CP000884">
    <property type="protein sequence ID" value="ABX34512.1"/>
    <property type="molecule type" value="Genomic_DNA"/>
</dbReference>
<dbReference type="KEGG" id="dac:Daci_1872"/>
<reference evidence="5" key="2">
    <citation type="submission" date="2007-11" db="EMBL/GenBank/DDBJ databases">
        <title>Complete sequence of Delftia acidovorans DSM 14801 / SPH-1.</title>
        <authorList>
            <person name="Copeland A."/>
            <person name="Lucas S."/>
            <person name="Lapidus A."/>
            <person name="Barry K."/>
            <person name="Glavina del Rio T."/>
            <person name="Dalin E."/>
            <person name="Tice H."/>
            <person name="Pitluck S."/>
            <person name="Lowry S."/>
            <person name="Clum A."/>
            <person name="Schmutz J."/>
            <person name="Larimer F."/>
            <person name="Land M."/>
            <person name="Hauser L."/>
            <person name="Kyrpides N."/>
            <person name="Kim E."/>
            <person name="Schleheck D."/>
            <person name="Richardson P."/>
        </authorList>
    </citation>
    <scope>NUCLEOTIDE SEQUENCE [LARGE SCALE GENOMIC DNA]</scope>
    <source>
        <strain evidence="5">DSM 14801 / SPH-1</strain>
    </source>
</reference>